<organism evidence="2 3">
    <name type="scientific">Amylolactobacillus amylotrophicus DSM 20534</name>
    <dbReference type="NCBI Taxonomy" id="1423722"/>
    <lineage>
        <taxon>Bacteria</taxon>
        <taxon>Bacillati</taxon>
        <taxon>Bacillota</taxon>
        <taxon>Bacilli</taxon>
        <taxon>Lactobacillales</taxon>
        <taxon>Lactobacillaceae</taxon>
        <taxon>Amylolactobacillus</taxon>
    </lineage>
</organism>
<evidence type="ECO:0000313" key="3">
    <source>
        <dbReference type="Proteomes" id="UP000050909"/>
    </source>
</evidence>
<evidence type="ECO:0000313" key="2">
    <source>
        <dbReference type="EMBL" id="KRK38682.1"/>
    </source>
</evidence>
<comment type="caution">
    <text evidence="2">The sequence shown here is derived from an EMBL/GenBank/DDBJ whole genome shotgun (WGS) entry which is preliminary data.</text>
</comment>
<evidence type="ECO:0008006" key="4">
    <source>
        <dbReference type="Google" id="ProtNLM"/>
    </source>
</evidence>
<gene>
    <name evidence="2" type="ORF">FC62_GL000370</name>
</gene>
<dbReference type="Proteomes" id="UP000050909">
    <property type="component" value="Unassembled WGS sequence"/>
</dbReference>
<dbReference type="AlphaFoldDB" id="A0A0R1H5K0"/>
<reference evidence="2 3" key="1">
    <citation type="journal article" date="2015" name="Genome Announc.">
        <title>Expanding the biotechnology potential of lactobacilli through comparative genomics of 213 strains and associated genera.</title>
        <authorList>
            <person name="Sun Z."/>
            <person name="Harris H.M."/>
            <person name="McCann A."/>
            <person name="Guo C."/>
            <person name="Argimon S."/>
            <person name="Zhang W."/>
            <person name="Yang X."/>
            <person name="Jeffery I.B."/>
            <person name="Cooney J.C."/>
            <person name="Kagawa T.F."/>
            <person name="Liu W."/>
            <person name="Song Y."/>
            <person name="Salvetti E."/>
            <person name="Wrobel A."/>
            <person name="Rasinkangas P."/>
            <person name="Parkhill J."/>
            <person name="Rea M.C."/>
            <person name="O'Sullivan O."/>
            <person name="Ritari J."/>
            <person name="Douillard F.P."/>
            <person name="Paul Ross R."/>
            <person name="Yang R."/>
            <person name="Briner A.E."/>
            <person name="Felis G.E."/>
            <person name="de Vos W.M."/>
            <person name="Barrangou R."/>
            <person name="Klaenhammer T.R."/>
            <person name="Caufield P.W."/>
            <person name="Cui Y."/>
            <person name="Zhang H."/>
            <person name="O'Toole P.W."/>
        </authorList>
    </citation>
    <scope>NUCLEOTIDE SEQUENCE [LARGE SCALE GENOMIC DNA]</scope>
    <source>
        <strain evidence="2 3">DSM 20534</strain>
    </source>
</reference>
<comment type="similarity">
    <text evidence="1">Belongs to the UPF0111 family.</text>
</comment>
<dbReference type="PANTHER" id="PTHR37298">
    <property type="entry name" value="UPF0111 PROTEIN YKAA"/>
    <property type="match status" value="1"/>
</dbReference>
<dbReference type="Gene3D" id="1.20.58.220">
    <property type="entry name" value="Phosphate transport system protein phou homolog 2, domain 2"/>
    <property type="match status" value="1"/>
</dbReference>
<name>A0A0R1H5K0_9LACO</name>
<proteinExistence type="inferred from homology"/>
<dbReference type="InterPro" id="IPR038078">
    <property type="entry name" value="PhoU-like_sf"/>
</dbReference>
<dbReference type="InterPro" id="IPR018445">
    <property type="entry name" value="Put_Phosphate_transp_reg"/>
</dbReference>
<keyword evidence="3" id="KW-1185">Reference proteome</keyword>
<protein>
    <recommendedName>
        <fullName evidence="4">Phosphate transport regulator</fullName>
    </recommendedName>
</protein>
<dbReference type="Pfam" id="PF01865">
    <property type="entry name" value="PhoU_div"/>
    <property type="match status" value="1"/>
</dbReference>
<sequence length="207" mass="24026">MARKKGYDYFGAMEHLAKDTVRASQILHEIINEYDLDTLAQKSEEIHNIERESDEVVKEVMKELYVSFITPLDREDIVQIIDRLDDIMDGINGLTYEFYYLNVQQMAPNAVQFFELITQAVAAVQEAIKEFPHFKSSKTLMSRIEEANKIESRGDHLYTEDLAQLFRTEKDPIDVVRWKKIFFSFESVLDSCEDAADIIMGLIIKNS</sequence>
<dbReference type="EMBL" id="AZCV01000001">
    <property type="protein sequence ID" value="KRK38682.1"/>
    <property type="molecule type" value="Genomic_DNA"/>
</dbReference>
<dbReference type="PANTHER" id="PTHR37298:SF1">
    <property type="entry name" value="UPF0111 PROTEIN YKAA"/>
    <property type="match status" value="1"/>
</dbReference>
<accession>A0A0R1H5K0</accession>
<dbReference type="PATRIC" id="fig|1423722.3.peg.376"/>
<dbReference type="RefSeq" id="WP_056946032.1">
    <property type="nucleotide sequence ID" value="NZ_AZCV01000001.1"/>
</dbReference>
<evidence type="ECO:0000256" key="1">
    <source>
        <dbReference type="ARBA" id="ARBA00008591"/>
    </source>
</evidence>
<dbReference type="InterPro" id="IPR052912">
    <property type="entry name" value="UPF0111_domain"/>
</dbReference>